<dbReference type="Proteomes" id="UP000075884">
    <property type="component" value="Unassembled WGS sequence"/>
</dbReference>
<organism evidence="1 2">
    <name type="scientific">Anopheles dirus</name>
    <dbReference type="NCBI Taxonomy" id="7168"/>
    <lineage>
        <taxon>Eukaryota</taxon>
        <taxon>Metazoa</taxon>
        <taxon>Ecdysozoa</taxon>
        <taxon>Arthropoda</taxon>
        <taxon>Hexapoda</taxon>
        <taxon>Insecta</taxon>
        <taxon>Pterygota</taxon>
        <taxon>Neoptera</taxon>
        <taxon>Endopterygota</taxon>
        <taxon>Diptera</taxon>
        <taxon>Nematocera</taxon>
        <taxon>Culicoidea</taxon>
        <taxon>Culicidae</taxon>
        <taxon>Anophelinae</taxon>
        <taxon>Anopheles</taxon>
    </lineage>
</organism>
<reference evidence="2" key="1">
    <citation type="submission" date="2013-03" db="EMBL/GenBank/DDBJ databases">
        <title>The Genome Sequence of Anopheles dirus WRAIR2.</title>
        <authorList>
            <consortium name="The Broad Institute Genomics Platform"/>
            <person name="Neafsey D.E."/>
            <person name="Walton C."/>
            <person name="Walker B."/>
            <person name="Young S.K."/>
            <person name="Zeng Q."/>
            <person name="Gargeya S."/>
            <person name="Fitzgerald M."/>
            <person name="Haas B."/>
            <person name="Abouelleil A."/>
            <person name="Allen A.W."/>
            <person name="Alvarado L."/>
            <person name="Arachchi H.M."/>
            <person name="Berlin A.M."/>
            <person name="Chapman S.B."/>
            <person name="Gainer-Dewar J."/>
            <person name="Goldberg J."/>
            <person name="Griggs A."/>
            <person name="Gujja S."/>
            <person name="Hansen M."/>
            <person name="Howarth C."/>
            <person name="Imamovic A."/>
            <person name="Ireland A."/>
            <person name="Larimer J."/>
            <person name="McCowan C."/>
            <person name="Murphy C."/>
            <person name="Pearson M."/>
            <person name="Poon T.W."/>
            <person name="Priest M."/>
            <person name="Roberts A."/>
            <person name="Saif S."/>
            <person name="Shea T."/>
            <person name="Sisk P."/>
            <person name="Sykes S."/>
            <person name="Wortman J."/>
            <person name="Nusbaum C."/>
            <person name="Birren B."/>
        </authorList>
    </citation>
    <scope>NUCLEOTIDE SEQUENCE [LARGE SCALE GENOMIC DNA]</scope>
    <source>
        <strain evidence="2">WRAIR2</strain>
    </source>
</reference>
<dbReference type="AlphaFoldDB" id="A0A182NFK6"/>
<dbReference type="VEuPathDB" id="VectorBase:ADIR006428"/>
<proteinExistence type="predicted"/>
<sequence length="63" mass="6686">MFGLMASSSTVRTPFTHAFPQLFPTQFAVCVCRWGLPARCACGGAPVQHPGQPSRLCASIGHP</sequence>
<evidence type="ECO:0000313" key="1">
    <source>
        <dbReference type="EnsemblMetazoa" id="ADIR006428-PA"/>
    </source>
</evidence>
<reference evidence="1" key="2">
    <citation type="submission" date="2020-05" db="UniProtKB">
        <authorList>
            <consortium name="EnsemblMetazoa"/>
        </authorList>
    </citation>
    <scope>IDENTIFICATION</scope>
    <source>
        <strain evidence="1">WRAIR2</strain>
    </source>
</reference>
<name>A0A182NFK6_9DIPT</name>
<evidence type="ECO:0000313" key="2">
    <source>
        <dbReference type="Proteomes" id="UP000075884"/>
    </source>
</evidence>
<keyword evidence="2" id="KW-1185">Reference proteome</keyword>
<protein>
    <submittedName>
        <fullName evidence="1">Uncharacterized protein</fullName>
    </submittedName>
</protein>
<dbReference type="EnsemblMetazoa" id="ADIR006428-RA">
    <property type="protein sequence ID" value="ADIR006428-PA"/>
    <property type="gene ID" value="ADIR006428"/>
</dbReference>
<accession>A0A182NFK6</accession>